<dbReference type="Pfam" id="PF20256">
    <property type="entry name" value="MoCoBD_2"/>
    <property type="match status" value="1"/>
</dbReference>
<dbReference type="PANTHER" id="PTHR11908">
    <property type="entry name" value="XANTHINE DEHYDROGENASE"/>
    <property type="match status" value="1"/>
</dbReference>
<name>A0ABS9EPT9_9BACT</name>
<evidence type="ECO:0000313" key="3">
    <source>
        <dbReference type="Proteomes" id="UP001200430"/>
    </source>
</evidence>
<dbReference type="EMBL" id="JAKGUD010000012">
    <property type="protein sequence ID" value="MCF4143211.1"/>
    <property type="molecule type" value="Genomic_DNA"/>
</dbReference>
<keyword evidence="3" id="KW-1185">Reference proteome</keyword>
<dbReference type="SUPFAM" id="SSF56003">
    <property type="entry name" value="Molybdenum cofactor-binding domain"/>
    <property type="match status" value="1"/>
</dbReference>
<dbReference type="InterPro" id="IPR036856">
    <property type="entry name" value="Ald_Oxase/Xan_DH_a/b_sf"/>
</dbReference>
<evidence type="ECO:0000313" key="2">
    <source>
        <dbReference type="EMBL" id="MCF4143211.1"/>
    </source>
</evidence>
<dbReference type="InterPro" id="IPR016208">
    <property type="entry name" value="Ald_Oxase/xanthine_DH-like"/>
</dbReference>
<protein>
    <submittedName>
        <fullName evidence="2">Xanthine dehydrogenase family protein molybdopterin-binding subunit</fullName>
    </submittedName>
</protein>
<dbReference type="Pfam" id="PF02738">
    <property type="entry name" value="MoCoBD_1"/>
    <property type="match status" value="1"/>
</dbReference>
<proteinExistence type="predicted"/>
<gene>
    <name evidence="2" type="ORF">L2W38_10350</name>
</gene>
<dbReference type="SUPFAM" id="SSF54665">
    <property type="entry name" value="CO dehydrogenase molybdoprotein N-domain-like"/>
    <property type="match status" value="1"/>
</dbReference>
<dbReference type="Pfam" id="PF01315">
    <property type="entry name" value="Ald_Xan_dh_C"/>
    <property type="match status" value="1"/>
</dbReference>
<dbReference type="InterPro" id="IPR037165">
    <property type="entry name" value="AldOxase/xan_DH_Mopterin-bd_sf"/>
</dbReference>
<organism evidence="2 3">
    <name type="scientific">Dethiosulfovibrio marinus</name>
    <dbReference type="NCBI Taxonomy" id="133532"/>
    <lineage>
        <taxon>Bacteria</taxon>
        <taxon>Thermotogati</taxon>
        <taxon>Synergistota</taxon>
        <taxon>Synergistia</taxon>
        <taxon>Synergistales</taxon>
        <taxon>Dethiosulfovibrionaceae</taxon>
        <taxon>Dethiosulfovibrio</taxon>
    </lineage>
</organism>
<dbReference type="Proteomes" id="UP001200430">
    <property type="component" value="Unassembled WGS sequence"/>
</dbReference>
<comment type="caution">
    <text evidence="2">The sequence shown here is derived from an EMBL/GenBank/DDBJ whole genome shotgun (WGS) entry which is preliminary data.</text>
</comment>
<dbReference type="InterPro" id="IPR008274">
    <property type="entry name" value="AldOxase/xan_DH_MoCoBD1"/>
</dbReference>
<sequence length="767" mass="82146">MRGPLVAGISVPRIEGMAKIRGEERYASDITGPGILWAVARRAGTPSGILRSLGGEPASMDGVVAFCKADSIGGENLLGILEPDQPVLVPLGGRIRYCGDPVAVVVADTKERAEAAARALTVEIDPLPAVFDPLEALSPEAPVLYPGREGGNLLASGWVRRGDVKSVLEDCDLVEEDVFRFPMQEHAYLETESGVALYDGDNLEMEVSTQNPWRDRDELSRALGLPRDRIRVKAPCLGGGFGGKDGVVIQGLLGVAAMACSGRTVKMVFSREESFLCSPKRHSSVTEMTLGCSSDGTIRAIRCRFTLDSGAYASMSVPVLTNGLDHCCGGYRFEAVDLEGRAVYTNNPFGGAFRAFGAPQVMGALEQLVDRLAKRLEADPLEFRKKNGLVRGDMNGSGVVLTSTVGAVPCLDRALEQEIWRSREEWRNSAPEGKARSTGVALICHGQGFGPGIPDFANARIELTGEGRFRLYSGIPDMGQGNGSTYVHLAGESLCQERDRFDLVQPDTDRSLRSGPAAASRTTYIYGRALLSAVDELKRRMYVKAGMVLGAREDDLALLPGRVRCFSSGRELPLEVLAGFMEPPERCFVAGSLAPVSFPGPETDYGPKSSGFPHCIFSWAVHVARVEVDLLTGQVSVPRYLAVTEAGRVVNPQMYRQQIEGGVAQGLGYALFEDFSVKNGEVTSKDLSTYIVPTSMDLPEVECLAVELDEPSGPKGLKGLGELPLIGPLPAVANGLAHICGPLTVSPFTAERVFFSLSGGARDEDSV</sequence>
<dbReference type="SMART" id="SM01008">
    <property type="entry name" value="Ald_Xan_dh_C"/>
    <property type="match status" value="1"/>
</dbReference>
<dbReference type="Gene3D" id="3.90.1170.50">
    <property type="entry name" value="Aldehyde oxidase/xanthine dehydrogenase, a/b hammerhead"/>
    <property type="match status" value="1"/>
</dbReference>
<feature type="domain" description="Aldehyde oxidase/xanthine dehydrogenase a/b hammerhead" evidence="1">
    <location>
        <begin position="21"/>
        <end position="128"/>
    </location>
</feature>
<dbReference type="InterPro" id="IPR046867">
    <property type="entry name" value="AldOxase/xan_DH_MoCoBD2"/>
</dbReference>
<dbReference type="PANTHER" id="PTHR11908:SF157">
    <property type="entry name" value="XANTHINE DEHYDROGENASE SUBUNIT D-RELATED"/>
    <property type="match status" value="1"/>
</dbReference>
<dbReference type="RefSeq" id="WP_236099915.1">
    <property type="nucleotide sequence ID" value="NZ_JAKGUD010000012.1"/>
</dbReference>
<dbReference type="Gene3D" id="3.30.365.10">
    <property type="entry name" value="Aldehyde oxidase/xanthine dehydrogenase, molybdopterin binding domain"/>
    <property type="match status" value="4"/>
</dbReference>
<evidence type="ECO:0000259" key="1">
    <source>
        <dbReference type="SMART" id="SM01008"/>
    </source>
</evidence>
<dbReference type="InterPro" id="IPR000674">
    <property type="entry name" value="Ald_Oxase/Xan_DH_a/b"/>
</dbReference>
<reference evidence="2 3" key="1">
    <citation type="submission" date="2022-01" db="EMBL/GenBank/DDBJ databases">
        <title>Dethiosulfovibrio faecalis sp. nov., a novel proteolytic, non-sulfur-reducing bacterium isolated from a marine aquaculture solid waste bioreactor.</title>
        <authorList>
            <person name="Grabowski S."/>
            <person name="Apolinario E."/>
            <person name="Schneider N."/>
            <person name="Marshall C.W."/>
            <person name="Sowers K.R."/>
        </authorList>
    </citation>
    <scope>NUCLEOTIDE SEQUENCE [LARGE SCALE GENOMIC DNA]</scope>
    <source>
        <strain evidence="2 3">DSM 12537</strain>
    </source>
</reference>
<accession>A0ABS9EPT9</accession>